<gene>
    <name evidence="1" type="ORF">N5C32_00440</name>
</gene>
<protein>
    <recommendedName>
        <fullName evidence="3">ParB/Sulfiredoxin domain-containing protein</fullName>
    </recommendedName>
</protein>
<evidence type="ECO:0000313" key="2">
    <source>
        <dbReference type="Proteomes" id="UP001158500"/>
    </source>
</evidence>
<accession>A0AA42P4A6</accession>
<name>A0AA42P4A6_STUST</name>
<organism evidence="1 2">
    <name type="scientific">Stutzerimonas stutzeri</name>
    <name type="common">Pseudomonas stutzeri</name>
    <dbReference type="NCBI Taxonomy" id="316"/>
    <lineage>
        <taxon>Bacteria</taxon>
        <taxon>Pseudomonadati</taxon>
        <taxon>Pseudomonadota</taxon>
        <taxon>Gammaproteobacteria</taxon>
        <taxon>Pseudomonadales</taxon>
        <taxon>Pseudomonadaceae</taxon>
        <taxon>Stutzerimonas</taxon>
    </lineage>
</organism>
<sequence length="104" mass="11492">MIIALAHDHFDADKLDAVKAEMTFLGAPVIKAVWMECFGHWAALEGCHRIRAAVELGLTPVIEEIEYSEDVTLAELACDDADEGYTVAQIADDSYRTETITFES</sequence>
<evidence type="ECO:0000313" key="1">
    <source>
        <dbReference type="EMBL" id="MDH1234504.1"/>
    </source>
</evidence>
<reference evidence="1" key="1">
    <citation type="submission" date="2022-09" db="EMBL/GenBank/DDBJ databases">
        <title>Intensive care unit water sources are persistently colonized with multi-drug resistant bacteria and are the site of extensive horizontal gene transfer of antibiotic resistance genes.</title>
        <authorList>
            <person name="Diorio-Toth L."/>
        </authorList>
    </citation>
    <scope>NUCLEOTIDE SEQUENCE</scope>
    <source>
        <strain evidence="1">GD03947</strain>
    </source>
</reference>
<proteinExistence type="predicted"/>
<dbReference type="RefSeq" id="WP_279640981.1">
    <property type="nucleotide sequence ID" value="NZ_JAOCAE010000001.1"/>
</dbReference>
<evidence type="ECO:0008006" key="3">
    <source>
        <dbReference type="Google" id="ProtNLM"/>
    </source>
</evidence>
<dbReference type="Proteomes" id="UP001158500">
    <property type="component" value="Unassembled WGS sequence"/>
</dbReference>
<comment type="caution">
    <text evidence="1">The sequence shown here is derived from an EMBL/GenBank/DDBJ whole genome shotgun (WGS) entry which is preliminary data.</text>
</comment>
<dbReference type="EMBL" id="JAOCAE010000001">
    <property type="protein sequence ID" value="MDH1234504.1"/>
    <property type="molecule type" value="Genomic_DNA"/>
</dbReference>
<dbReference type="AlphaFoldDB" id="A0AA42P4A6"/>